<proteinExistence type="predicted"/>
<keyword evidence="2" id="KW-1185">Reference proteome</keyword>
<evidence type="ECO:0000313" key="2">
    <source>
        <dbReference type="Proteomes" id="UP000823775"/>
    </source>
</evidence>
<organism evidence="1 2">
    <name type="scientific">Datura stramonium</name>
    <name type="common">Jimsonweed</name>
    <name type="synonym">Common thornapple</name>
    <dbReference type="NCBI Taxonomy" id="4076"/>
    <lineage>
        <taxon>Eukaryota</taxon>
        <taxon>Viridiplantae</taxon>
        <taxon>Streptophyta</taxon>
        <taxon>Embryophyta</taxon>
        <taxon>Tracheophyta</taxon>
        <taxon>Spermatophyta</taxon>
        <taxon>Magnoliopsida</taxon>
        <taxon>eudicotyledons</taxon>
        <taxon>Gunneridae</taxon>
        <taxon>Pentapetalae</taxon>
        <taxon>asterids</taxon>
        <taxon>lamiids</taxon>
        <taxon>Solanales</taxon>
        <taxon>Solanaceae</taxon>
        <taxon>Solanoideae</taxon>
        <taxon>Datureae</taxon>
        <taxon>Datura</taxon>
    </lineage>
</organism>
<gene>
    <name evidence="1" type="ORF">HAX54_013506</name>
</gene>
<reference evidence="1 2" key="1">
    <citation type="journal article" date="2021" name="BMC Genomics">
        <title>Datura genome reveals duplications of psychoactive alkaloid biosynthetic genes and high mutation rate following tissue culture.</title>
        <authorList>
            <person name="Rajewski A."/>
            <person name="Carter-House D."/>
            <person name="Stajich J."/>
            <person name="Litt A."/>
        </authorList>
    </citation>
    <scope>NUCLEOTIDE SEQUENCE [LARGE SCALE GENOMIC DNA]</scope>
    <source>
        <strain evidence="1">AR-01</strain>
    </source>
</reference>
<dbReference type="Proteomes" id="UP000823775">
    <property type="component" value="Unassembled WGS sequence"/>
</dbReference>
<feature type="non-terminal residue" evidence="1">
    <location>
        <position position="1"/>
    </location>
</feature>
<evidence type="ECO:0000313" key="1">
    <source>
        <dbReference type="EMBL" id="MCD7472351.1"/>
    </source>
</evidence>
<sequence>SIHHFHYHGTGATQSATRQCLFSFVSWLLVDLLPTLGFAPHVNISAHRDDSGEDFVLHPIRINDTLPR</sequence>
<accession>A0ABS8TN62</accession>
<comment type="caution">
    <text evidence="1">The sequence shown here is derived from an EMBL/GenBank/DDBJ whole genome shotgun (WGS) entry which is preliminary data.</text>
</comment>
<dbReference type="EMBL" id="JACEIK010001817">
    <property type="protein sequence ID" value="MCD7472351.1"/>
    <property type="molecule type" value="Genomic_DNA"/>
</dbReference>
<name>A0ABS8TN62_DATST</name>
<protein>
    <submittedName>
        <fullName evidence="1">Uncharacterized protein</fullName>
    </submittedName>
</protein>